<evidence type="ECO:0000256" key="1">
    <source>
        <dbReference type="ARBA" id="ARBA00004236"/>
    </source>
</evidence>
<comment type="subcellular location">
    <subcellularLocation>
        <location evidence="1">Cell membrane</location>
    </subcellularLocation>
</comment>
<gene>
    <name evidence="11" type="ORF">SAMN04488068_1784</name>
</gene>
<keyword evidence="3" id="KW-1003">Cell membrane</keyword>
<dbReference type="Gene3D" id="1.10.287.470">
    <property type="entry name" value="Helix hairpin bin"/>
    <property type="match status" value="1"/>
</dbReference>
<proteinExistence type="inferred from homology"/>
<keyword evidence="12" id="KW-1185">Reference proteome</keyword>
<dbReference type="STRING" id="490188.SAMN04488068_1784"/>
<dbReference type="InterPro" id="IPR006143">
    <property type="entry name" value="RND_pump_MFP"/>
</dbReference>
<evidence type="ECO:0000256" key="3">
    <source>
        <dbReference type="ARBA" id="ARBA00022475"/>
    </source>
</evidence>
<evidence type="ECO:0000259" key="10">
    <source>
        <dbReference type="Pfam" id="PF25989"/>
    </source>
</evidence>
<keyword evidence="5 6" id="KW-0472">Membrane</keyword>
<dbReference type="PANTHER" id="PTHR30469">
    <property type="entry name" value="MULTIDRUG RESISTANCE PROTEIN MDTA"/>
    <property type="match status" value="1"/>
</dbReference>
<dbReference type="Proteomes" id="UP000199758">
    <property type="component" value="Unassembled WGS sequence"/>
</dbReference>
<evidence type="ECO:0000259" key="7">
    <source>
        <dbReference type="Pfam" id="PF25876"/>
    </source>
</evidence>
<dbReference type="NCBIfam" id="TIGR01730">
    <property type="entry name" value="RND_mfp"/>
    <property type="match status" value="1"/>
</dbReference>
<dbReference type="GO" id="GO:0015562">
    <property type="term" value="F:efflux transmembrane transporter activity"/>
    <property type="evidence" value="ECO:0007669"/>
    <property type="project" value="TreeGrafter"/>
</dbReference>
<dbReference type="InterPro" id="IPR058624">
    <property type="entry name" value="MdtA-like_HH"/>
</dbReference>
<feature type="domain" description="Multidrug resistance protein MdtA-like barrel-sandwich hybrid" evidence="8">
    <location>
        <begin position="74"/>
        <end position="216"/>
    </location>
</feature>
<feature type="domain" description="Multidrug resistance protein MdtA-like beta-barrel" evidence="9">
    <location>
        <begin position="220"/>
        <end position="303"/>
    </location>
</feature>
<evidence type="ECO:0000259" key="9">
    <source>
        <dbReference type="Pfam" id="PF25944"/>
    </source>
</evidence>
<name>A0A1M5NCR5_9GAMM</name>
<dbReference type="SUPFAM" id="SSF111369">
    <property type="entry name" value="HlyD-like secretion proteins"/>
    <property type="match status" value="1"/>
</dbReference>
<dbReference type="InterPro" id="IPR058625">
    <property type="entry name" value="MdtA-like_BSH"/>
</dbReference>
<keyword evidence="4" id="KW-0997">Cell inner membrane</keyword>
<keyword evidence="6" id="KW-0812">Transmembrane</keyword>
<dbReference type="EMBL" id="FQWZ01000003">
    <property type="protein sequence ID" value="SHG87364.1"/>
    <property type="molecule type" value="Genomic_DNA"/>
</dbReference>
<comment type="similarity">
    <text evidence="2">Belongs to the membrane fusion protein (MFP) (TC 8.A.1) family.</text>
</comment>
<evidence type="ECO:0000256" key="4">
    <source>
        <dbReference type="ARBA" id="ARBA00022519"/>
    </source>
</evidence>
<dbReference type="Pfam" id="PF25989">
    <property type="entry name" value="YknX_C"/>
    <property type="match status" value="1"/>
</dbReference>
<sequence length="387" mass="41523">MSSSRQTTAAQRWIVVCVLVLTGVALTTWMLTRDRRAAAPTTTPAAVPVMLQTVQQRDVPQYARGIGSVQSLQSVTLRPQVEGVLAEVHFDEGQLVSKGQLLARIDDREYRAALLQAQAQQASAESQLRAAELDLQRFTSLAGEMSIPRQTVELQAALVEQRRAAVQAAEAAVATAQVRLSYTRIVSPVAGRVGLRRVDEGNLVRTSDADGLVTVTQVNPISVLFTLPQDRLGDIGMQRRDGAEPPVTVSERDGGATLATGRLTTIDNQIDAATGTIQLRAEFANADGRLWPGQLVSAQLLVGTRRAALTVPARSVRQGLNGAYVFRVRDAVADVVPVRVAWQDDDLAVIDQGLEAGDRIVVDGYSRLRAGTPVKELTSPADAGTPQ</sequence>
<dbReference type="Gene3D" id="2.40.50.100">
    <property type="match status" value="1"/>
</dbReference>
<dbReference type="Pfam" id="PF25944">
    <property type="entry name" value="Beta-barrel_RND"/>
    <property type="match status" value="1"/>
</dbReference>
<dbReference type="GO" id="GO:1990281">
    <property type="term" value="C:efflux pump complex"/>
    <property type="evidence" value="ECO:0007669"/>
    <property type="project" value="TreeGrafter"/>
</dbReference>
<organism evidence="11 12">
    <name type="scientific">Hydrocarboniphaga daqingensis</name>
    <dbReference type="NCBI Taxonomy" id="490188"/>
    <lineage>
        <taxon>Bacteria</taxon>
        <taxon>Pseudomonadati</taxon>
        <taxon>Pseudomonadota</taxon>
        <taxon>Gammaproteobacteria</taxon>
        <taxon>Nevskiales</taxon>
        <taxon>Nevskiaceae</taxon>
        <taxon>Hydrocarboniphaga</taxon>
    </lineage>
</organism>
<evidence type="ECO:0000256" key="6">
    <source>
        <dbReference type="SAM" id="Phobius"/>
    </source>
</evidence>
<dbReference type="Pfam" id="PF25917">
    <property type="entry name" value="BSH_RND"/>
    <property type="match status" value="1"/>
</dbReference>
<dbReference type="PANTHER" id="PTHR30469:SF12">
    <property type="entry name" value="MULTIDRUG RESISTANCE PROTEIN MDTA"/>
    <property type="match status" value="1"/>
</dbReference>
<keyword evidence="6" id="KW-1133">Transmembrane helix</keyword>
<dbReference type="InterPro" id="IPR058626">
    <property type="entry name" value="MdtA-like_b-barrel"/>
</dbReference>
<evidence type="ECO:0000259" key="8">
    <source>
        <dbReference type="Pfam" id="PF25917"/>
    </source>
</evidence>
<evidence type="ECO:0000313" key="12">
    <source>
        <dbReference type="Proteomes" id="UP000199758"/>
    </source>
</evidence>
<feature type="domain" description="Multidrug resistance protein MdtA-like alpha-helical hairpin" evidence="7">
    <location>
        <begin position="114"/>
        <end position="183"/>
    </location>
</feature>
<reference evidence="11 12" key="1">
    <citation type="submission" date="2016-11" db="EMBL/GenBank/DDBJ databases">
        <authorList>
            <person name="Jaros S."/>
            <person name="Januszkiewicz K."/>
            <person name="Wedrychowicz H."/>
        </authorList>
    </citation>
    <scope>NUCLEOTIDE SEQUENCE [LARGE SCALE GENOMIC DNA]</scope>
    <source>
        <strain evidence="11 12">CGMCC 1.7049</strain>
    </source>
</reference>
<dbReference type="Pfam" id="PF25876">
    <property type="entry name" value="HH_MFP_RND"/>
    <property type="match status" value="1"/>
</dbReference>
<accession>A0A1M5NCR5</accession>
<evidence type="ECO:0000256" key="2">
    <source>
        <dbReference type="ARBA" id="ARBA00009477"/>
    </source>
</evidence>
<feature type="transmembrane region" description="Helical" evidence="6">
    <location>
        <begin position="12"/>
        <end position="31"/>
    </location>
</feature>
<dbReference type="Gene3D" id="2.40.30.170">
    <property type="match status" value="1"/>
</dbReference>
<protein>
    <submittedName>
        <fullName evidence="11">RND family efflux transporter, MFP subunit</fullName>
    </submittedName>
</protein>
<evidence type="ECO:0000256" key="5">
    <source>
        <dbReference type="ARBA" id="ARBA00023136"/>
    </source>
</evidence>
<dbReference type="RefSeq" id="WP_072896712.1">
    <property type="nucleotide sequence ID" value="NZ_FQWZ01000003.1"/>
</dbReference>
<dbReference type="InterPro" id="IPR058637">
    <property type="entry name" value="YknX-like_C"/>
</dbReference>
<feature type="domain" description="YknX-like C-terminal permuted SH3-like" evidence="10">
    <location>
        <begin position="308"/>
        <end position="375"/>
    </location>
</feature>
<dbReference type="AlphaFoldDB" id="A0A1M5NCR5"/>
<dbReference type="Gene3D" id="2.40.420.20">
    <property type="match status" value="1"/>
</dbReference>
<evidence type="ECO:0000313" key="11">
    <source>
        <dbReference type="EMBL" id="SHG87364.1"/>
    </source>
</evidence>